<feature type="transmembrane region" description="Helical" evidence="7">
    <location>
        <begin position="26"/>
        <end position="48"/>
    </location>
</feature>
<comment type="subunit">
    <text evidence="7">The complex comprises the extracytoplasmic solute receptor protein and the two transmembrane proteins.</text>
</comment>
<evidence type="ECO:0000313" key="9">
    <source>
        <dbReference type="EMBL" id="TPE53232.1"/>
    </source>
</evidence>
<keyword evidence="3" id="KW-1003">Cell membrane</keyword>
<dbReference type="OrthoDB" id="6183232at2"/>
<evidence type="ECO:0000256" key="6">
    <source>
        <dbReference type="ARBA" id="ARBA00023136"/>
    </source>
</evidence>
<name>A0A501WWY9_9RHOB</name>
<evidence type="ECO:0000256" key="1">
    <source>
        <dbReference type="ARBA" id="ARBA00004651"/>
    </source>
</evidence>
<comment type="caution">
    <text evidence="9">The sequence shown here is derived from an EMBL/GenBank/DDBJ whole genome shotgun (WGS) entry which is preliminary data.</text>
</comment>
<keyword evidence="4 7" id="KW-0812">Transmembrane</keyword>
<evidence type="ECO:0000256" key="7">
    <source>
        <dbReference type="RuleBase" id="RU369079"/>
    </source>
</evidence>
<dbReference type="GO" id="GO:0005886">
    <property type="term" value="C:plasma membrane"/>
    <property type="evidence" value="ECO:0007669"/>
    <property type="project" value="UniProtKB-SubCell"/>
</dbReference>
<comment type="function">
    <text evidence="7">Part of the tripartite ATP-independent periplasmic (TRAP) transport system.</text>
</comment>
<dbReference type="GO" id="GO:0022857">
    <property type="term" value="F:transmembrane transporter activity"/>
    <property type="evidence" value="ECO:0007669"/>
    <property type="project" value="UniProtKB-UniRule"/>
</dbReference>
<evidence type="ECO:0000256" key="3">
    <source>
        <dbReference type="ARBA" id="ARBA00022475"/>
    </source>
</evidence>
<comment type="subcellular location">
    <subcellularLocation>
        <location evidence="7">Cell inner membrane</location>
        <topology evidence="7">Multi-pass membrane protein</topology>
    </subcellularLocation>
    <subcellularLocation>
        <location evidence="1">Cell membrane</location>
        <topology evidence="1">Multi-pass membrane protein</topology>
    </subcellularLocation>
</comment>
<feature type="transmembrane region" description="Helical" evidence="7">
    <location>
        <begin position="68"/>
        <end position="89"/>
    </location>
</feature>
<keyword evidence="10" id="KW-1185">Reference proteome</keyword>
<feature type="domain" description="Tripartite ATP-independent periplasmic transporters DctQ component" evidence="8">
    <location>
        <begin position="38"/>
        <end position="169"/>
    </location>
</feature>
<evidence type="ECO:0000313" key="10">
    <source>
        <dbReference type="Proteomes" id="UP000319255"/>
    </source>
</evidence>
<dbReference type="Pfam" id="PF04290">
    <property type="entry name" value="DctQ"/>
    <property type="match status" value="1"/>
</dbReference>
<feature type="transmembrane region" description="Helical" evidence="7">
    <location>
        <begin position="142"/>
        <end position="165"/>
    </location>
</feature>
<proteinExistence type="inferred from homology"/>
<dbReference type="InterPro" id="IPR055348">
    <property type="entry name" value="DctQ"/>
</dbReference>
<keyword evidence="5 7" id="KW-1133">Transmembrane helix</keyword>
<feature type="transmembrane region" description="Helical" evidence="7">
    <location>
        <begin position="101"/>
        <end position="122"/>
    </location>
</feature>
<comment type="similarity">
    <text evidence="7">Belongs to the TRAP transporter small permease family.</text>
</comment>
<keyword evidence="7" id="KW-0997">Cell inner membrane</keyword>
<evidence type="ECO:0000259" key="8">
    <source>
        <dbReference type="Pfam" id="PF04290"/>
    </source>
</evidence>
<dbReference type="EMBL" id="VFRP01000002">
    <property type="protein sequence ID" value="TPE53232.1"/>
    <property type="molecule type" value="Genomic_DNA"/>
</dbReference>
<dbReference type="RefSeq" id="WP_140452854.1">
    <property type="nucleotide sequence ID" value="NZ_VFRP01000002.1"/>
</dbReference>
<protein>
    <recommendedName>
        <fullName evidence="7">TRAP transporter small permease protein</fullName>
    </recommendedName>
</protein>
<accession>A0A501WWY9</accession>
<evidence type="ECO:0000256" key="5">
    <source>
        <dbReference type="ARBA" id="ARBA00022989"/>
    </source>
</evidence>
<organism evidence="9 10">
    <name type="scientific">Amaricoccus solimangrovi</name>
    <dbReference type="NCBI Taxonomy" id="2589815"/>
    <lineage>
        <taxon>Bacteria</taxon>
        <taxon>Pseudomonadati</taxon>
        <taxon>Pseudomonadota</taxon>
        <taxon>Alphaproteobacteria</taxon>
        <taxon>Rhodobacterales</taxon>
        <taxon>Paracoccaceae</taxon>
        <taxon>Amaricoccus</taxon>
    </lineage>
</organism>
<keyword evidence="2 7" id="KW-0813">Transport</keyword>
<dbReference type="Proteomes" id="UP000319255">
    <property type="component" value="Unassembled WGS sequence"/>
</dbReference>
<evidence type="ECO:0000256" key="4">
    <source>
        <dbReference type="ARBA" id="ARBA00022692"/>
    </source>
</evidence>
<evidence type="ECO:0000256" key="2">
    <source>
        <dbReference type="ARBA" id="ARBA00022448"/>
    </source>
</evidence>
<gene>
    <name evidence="9" type="ORF">FJM51_04220</name>
</gene>
<dbReference type="AlphaFoldDB" id="A0A501WWY9"/>
<keyword evidence="6 7" id="KW-0472">Membrane</keyword>
<reference evidence="9 10" key="1">
    <citation type="submission" date="2019-06" db="EMBL/GenBank/DDBJ databases">
        <title>A novel bacterium of genus Amaricoccus, isolated from marine sediment.</title>
        <authorList>
            <person name="Huang H."/>
            <person name="Mo K."/>
            <person name="Hu Y."/>
        </authorList>
    </citation>
    <scope>NUCLEOTIDE SEQUENCE [LARGE SCALE GENOMIC DNA]</scope>
    <source>
        <strain evidence="9 10">HB172011</strain>
    </source>
</reference>
<sequence>MAEMETPTEHARPVAVPAWLSALCRIFAGIGGVALLAMMLVTVASVTLRGILGHPVPGDFELVEMGGAIAIFCFLPWCQLSGGNVLVDFFTQRSGRRANHLLEALGDLLYCLIAALLTWRLIRGGIEMRQYGEQSMVLRLPIWWSFVVIVPAMALLAVTCAATMAGHLRAARS</sequence>